<feature type="transmembrane region" description="Helical" evidence="1">
    <location>
        <begin position="7"/>
        <end position="23"/>
    </location>
</feature>
<protein>
    <submittedName>
        <fullName evidence="2">Uncharacterized protein</fullName>
    </submittedName>
</protein>
<keyword evidence="1" id="KW-1133">Transmembrane helix</keyword>
<keyword evidence="1" id="KW-0472">Membrane</keyword>
<dbReference type="AlphaFoldDB" id="A0A0G0SZS3"/>
<evidence type="ECO:0000313" key="2">
    <source>
        <dbReference type="EMBL" id="KKR70313.1"/>
    </source>
</evidence>
<organism evidence="2 3">
    <name type="scientific">Candidatus Nomurabacteria bacterium GW2011_GWB1_40_7</name>
    <dbReference type="NCBI Taxonomy" id="1618744"/>
    <lineage>
        <taxon>Bacteria</taxon>
        <taxon>Candidatus Nomuraibacteriota</taxon>
    </lineage>
</organism>
<accession>A0A0G0SZS3</accession>
<keyword evidence="1" id="KW-0812">Transmembrane</keyword>
<reference evidence="2 3" key="1">
    <citation type="journal article" date="2015" name="Nature">
        <title>rRNA introns, odd ribosomes, and small enigmatic genomes across a large radiation of phyla.</title>
        <authorList>
            <person name="Brown C.T."/>
            <person name="Hug L.A."/>
            <person name="Thomas B.C."/>
            <person name="Sharon I."/>
            <person name="Castelle C.J."/>
            <person name="Singh A."/>
            <person name="Wilkins M.J."/>
            <person name="Williams K.H."/>
            <person name="Banfield J.F."/>
        </authorList>
    </citation>
    <scope>NUCLEOTIDE SEQUENCE [LARGE SCALE GENOMIC DNA]</scope>
</reference>
<comment type="caution">
    <text evidence="2">The sequence shown here is derived from an EMBL/GenBank/DDBJ whole genome shotgun (WGS) entry which is preliminary data.</text>
</comment>
<evidence type="ECO:0000256" key="1">
    <source>
        <dbReference type="SAM" id="Phobius"/>
    </source>
</evidence>
<sequence>MIKVRILLILGIWVAVLPYLGFPSSWKDILYTLSGLVLVYFSYVLYKNSKTKGGVKKTFDNFKESNIFNENHTENPAAEAHENINYKN</sequence>
<feature type="transmembrane region" description="Helical" evidence="1">
    <location>
        <begin position="29"/>
        <end position="46"/>
    </location>
</feature>
<name>A0A0G0SZS3_9BACT</name>
<proteinExistence type="predicted"/>
<evidence type="ECO:0000313" key="3">
    <source>
        <dbReference type="Proteomes" id="UP000034452"/>
    </source>
</evidence>
<dbReference type="EMBL" id="LBZL01000008">
    <property type="protein sequence ID" value="KKR70313.1"/>
    <property type="molecule type" value="Genomic_DNA"/>
</dbReference>
<gene>
    <name evidence="2" type="ORF">UU13_C0008G0009</name>
</gene>
<dbReference type="Proteomes" id="UP000034452">
    <property type="component" value="Unassembled WGS sequence"/>
</dbReference>